<evidence type="ECO:0000256" key="1">
    <source>
        <dbReference type="SAM" id="MobiDB-lite"/>
    </source>
</evidence>
<reference evidence="2 3" key="1">
    <citation type="submission" date="2017-09" db="EMBL/GenBank/DDBJ databases">
        <authorList>
            <person name="Lee N."/>
            <person name="Cho B.-K."/>
        </authorList>
    </citation>
    <scope>NUCLEOTIDE SEQUENCE [LARGE SCALE GENOMIC DNA]</scope>
    <source>
        <strain evidence="2 3">ATCC 39115</strain>
    </source>
</reference>
<proteinExistence type="predicted"/>
<name>A0ABX6A7R6_STRVD</name>
<gene>
    <name evidence="2" type="ORF">CP969_03150</name>
</gene>
<feature type="region of interest" description="Disordered" evidence="1">
    <location>
        <begin position="1"/>
        <end position="62"/>
    </location>
</feature>
<sequence>MTAPRPGGRIPSPRARCRFRTPSSRGRPRRSADSPEEPTRPDRDRSRSRGYVERRSAEGKSRREAIRCLKRYVARELYTITIRAHAMPQEPTWPLDIHRGTKRAHFFRGMVILAAIRLLLRH</sequence>
<dbReference type="Proteomes" id="UP000327143">
    <property type="component" value="Chromosome"/>
</dbReference>
<dbReference type="EMBL" id="CP023700">
    <property type="protein sequence ID" value="QEU83802.1"/>
    <property type="molecule type" value="Genomic_DNA"/>
</dbReference>
<protein>
    <recommendedName>
        <fullName evidence="4">Transposase</fullName>
    </recommendedName>
</protein>
<organism evidence="2 3">
    <name type="scientific">Streptomyces viridosporus T7A</name>
    <dbReference type="NCBI Taxonomy" id="665577"/>
    <lineage>
        <taxon>Bacteria</taxon>
        <taxon>Bacillati</taxon>
        <taxon>Actinomycetota</taxon>
        <taxon>Actinomycetes</taxon>
        <taxon>Kitasatosporales</taxon>
        <taxon>Streptomycetaceae</taxon>
        <taxon>Streptomyces</taxon>
    </lineage>
</organism>
<keyword evidence="3" id="KW-1185">Reference proteome</keyword>
<evidence type="ECO:0008006" key="4">
    <source>
        <dbReference type="Google" id="ProtNLM"/>
    </source>
</evidence>
<accession>A0ABX6A7R6</accession>
<evidence type="ECO:0000313" key="2">
    <source>
        <dbReference type="EMBL" id="QEU83802.1"/>
    </source>
</evidence>
<evidence type="ECO:0000313" key="3">
    <source>
        <dbReference type="Proteomes" id="UP000327143"/>
    </source>
</evidence>
<feature type="compositionally biased region" description="Basic and acidic residues" evidence="1">
    <location>
        <begin position="30"/>
        <end position="62"/>
    </location>
</feature>